<dbReference type="PANTHER" id="PTHR33132">
    <property type="entry name" value="OSJNBB0118P14.9 PROTEIN"/>
    <property type="match status" value="1"/>
</dbReference>
<dbReference type="EMBL" id="NMUH01001091">
    <property type="protein sequence ID" value="MQL88805.1"/>
    <property type="molecule type" value="Genomic_DNA"/>
</dbReference>
<reference evidence="2" key="1">
    <citation type="submission" date="2017-07" db="EMBL/GenBank/DDBJ databases">
        <title>Taro Niue Genome Assembly and Annotation.</title>
        <authorList>
            <person name="Atibalentja N."/>
            <person name="Keating K."/>
            <person name="Fields C.J."/>
        </authorList>
    </citation>
    <scope>NUCLEOTIDE SEQUENCE</scope>
    <source>
        <strain evidence="2">Niue_2</strain>
        <tissue evidence="2">Leaf</tissue>
    </source>
</reference>
<protein>
    <submittedName>
        <fullName evidence="2">Uncharacterized protein</fullName>
    </submittedName>
</protein>
<keyword evidence="3" id="KW-1185">Reference proteome</keyword>
<name>A0A843UYV8_COLES</name>
<organism evidence="2 3">
    <name type="scientific">Colocasia esculenta</name>
    <name type="common">Wild taro</name>
    <name type="synonym">Arum esculentum</name>
    <dbReference type="NCBI Taxonomy" id="4460"/>
    <lineage>
        <taxon>Eukaryota</taxon>
        <taxon>Viridiplantae</taxon>
        <taxon>Streptophyta</taxon>
        <taxon>Embryophyta</taxon>
        <taxon>Tracheophyta</taxon>
        <taxon>Spermatophyta</taxon>
        <taxon>Magnoliopsida</taxon>
        <taxon>Liliopsida</taxon>
        <taxon>Araceae</taxon>
        <taxon>Aroideae</taxon>
        <taxon>Colocasieae</taxon>
        <taxon>Colocasia</taxon>
    </lineage>
</organism>
<dbReference type="Proteomes" id="UP000652761">
    <property type="component" value="Unassembled WGS sequence"/>
</dbReference>
<evidence type="ECO:0000313" key="2">
    <source>
        <dbReference type="EMBL" id="MQL88805.1"/>
    </source>
</evidence>
<proteinExistence type="predicted"/>
<gene>
    <name evidence="2" type="ORF">Taro_021373</name>
</gene>
<dbReference type="PANTHER" id="PTHR33132:SF145">
    <property type="entry name" value="OS04G0403900 PROTEIN"/>
    <property type="match status" value="1"/>
</dbReference>
<accession>A0A843UYV8</accession>
<sequence>MWPFNLVKRPPSSFQGTYVIKTMSSNVDRNSHAQLRAAAMKKSWSTDSLFSLSGARTCVCAPTTHAGSFRCRFHRQPPPPLNYHQADAPPGSAAPAPPCRLAPATTHLTAEENKPIREGTDHA</sequence>
<comment type="caution">
    <text evidence="2">The sequence shown here is derived from an EMBL/GenBank/DDBJ whole genome shotgun (WGS) entry which is preliminary data.</text>
</comment>
<evidence type="ECO:0000313" key="3">
    <source>
        <dbReference type="Proteomes" id="UP000652761"/>
    </source>
</evidence>
<dbReference type="AlphaFoldDB" id="A0A843UYV8"/>
<feature type="region of interest" description="Disordered" evidence="1">
    <location>
        <begin position="80"/>
        <end position="123"/>
    </location>
</feature>
<dbReference type="OrthoDB" id="1109687at2759"/>
<feature type="compositionally biased region" description="Basic and acidic residues" evidence="1">
    <location>
        <begin position="109"/>
        <end position="123"/>
    </location>
</feature>
<evidence type="ECO:0000256" key="1">
    <source>
        <dbReference type="SAM" id="MobiDB-lite"/>
    </source>
</evidence>